<accession>A0AAW2EW57</accession>
<sequence>MSKDKNAAGRNYSVCARYRLSRVLSSAGRGKPFRRRSQQSSDLVYMRRRDSSRSIARRSPGTKNCSHTCARNCISCNLNIVIYQYSIKQIINMIIYFLNIIYN</sequence>
<proteinExistence type="predicted"/>
<comment type="caution">
    <text evidence="1">The sequence shown here is derived from an EMBL/GenBank/DDBJ whole genome shotgun (WGS) entry which is preliminary data.</text>
</comment>
<name>A0AAW2EW57_9HYME</name>
<reference evidence="1 2" key="1">
    <citation type="submission" date="2023-03" db="EMBL/GenBank/DDBJ databases">
        <title>High recombination rates correlate with genetic variation in Cardiocondyla obscurior ants.</title>
        <authorList>
            <person name="Errbii M."/>
        </authorList>
    </citation>
    <scope>NUCLEOTIDE SEQUENCE [LARGE SCALE GENOMIC DNA]</scope>
    <source>
        <strain evidence="1">Alpha-2009</strain>
        <tissue evidence="1">Whole body</tissue>
    </source>
</reference>
<dbReference type="AlphaFoldDB" id="A0AAW2EW57"/>
<evidence type="ECO:0000313" key="2">
    <source>
        <dbReference type="Proteomes" id="UP001430953"/>
    </source>
</evidence>
<evidence type="ECO:0000313" key="1">
    <source>
        <dbReference type="EMBL" id="KAL0107991.1"/>
    </source>
</evidence>
<protein>
    <submittedName>
        <fullName evidence="1">Uncharacterized protein</fullName>
    </submittedName>
</protein>
<dbReference type="Proteomes" id="UP001430953">
    <property type="component" value="Unassembled WGS sequence"/>
</dbReference>
<organism evidence="1 2">
    <name type="scientific">Cardiocondyla obscurior</name>
    <dbReference type="NCBI Taxonomy" id="286306"/>
    <lineage>
        <taxon>Eukaryota</taxon>
        <taxon>Metazoa</taxon>
        <taxon>Ecdysozoa</taxon>
        <taxon>Arthropoda</taxon>
        <taxon>Hexapoda</taxon>
        <taxon>Insecta</taxon>
        <taxon>Pterygota</taxon>
        <taxon>Neoptera</taxon>
        <taxon>Endopterygota</taxon>
        <taxon>Hymenoptera</taxon>
        <taxon>Apocrita</taxon>
        <taxon>Aculeata</taxon>
        <taxon>Formicoidea</taxon>
        <taxon>Formicidae</taxon>
        <taxon>Myrmicinae</taxon>
        <taxon>Cardiocondyla</taxon>
    </lineage>
</organism>
<gene>
    <name evidence="1" type="ORF">PUN28_014927</name>
</gene>
<keyword evidence="2" id="KW-1185">Reference proteome</keyword>
<dbReference type="EMBL" id="JADYXP020000016">
    <property type="protein sequence ID" value="KAL0107991.1"/>
    <property type="molecule type" value="Genomic_DNA"/>
</dbReference>